<dbReference type="InterPro" id="IPR036322">
    <property type="entry name" value="WD40_repeat_dom_sf"/>
</dbReference>
<organism evidence="1 2">
    <name type="scientific">Symbiodinium necroappetens</name>
    <dbReference type="NCBI Taxonomy" id="1628268"/>
    <lineage>
        <taxon>Eukaryota</taxon>
        <taxon>Sar</taxon>
        <taxon>Alveolata</taxon>
        <taxon>Dinophyceae</taxon>
        <taxon>Suessiales</taxon>
        <taxon>Symbiodiniaceae</taxon>
        <taxon>Symbiodinium</taxon>
    </lineage>
</organism>
<name>A0A812NFH5_9DINO</name>
<comment type="caution">
    <text evidence="1">The sequence shown here is derived from an EMBL/GenBank/DDBJ whole genome shotgun (WGS) entry which is preliminary data.</text>
</comment>
<evidence type="ECO:0008006" key="3">
    <source>
        <dbReference type="Google" id="ProtNLM"/>
    </source>
</evidence>
<gene>
    <name evidence="1" type="ORF">SNEC2469_LOCUS7530</name>
</gene>
<dbReference type="SUPFAM" id="SSF50978">
    <property type="entry name" value="WD40 repeat-like"/>
    <property type="match status" value="1"/>
</dbReference>
<dbReference type="OrthoDB" id="432348at2759"/>
<protein>
    <recommendedName>
        <fullName evidence="3">LisH domain-containing protein</fullName>
    </recommendedName>
</protein>
<sequence length="327" mass="35069">MVGHPLSADELDDRARHQYKVVLQFLQEKELFETLLAMEGETGVKYADGDLPVASILQSSLDMFSAADATPAEKEDADGKAACEALEALRGGACATREADSGGPDAFAANVTAVCWAVRSFDEAHCIVATADRKLRSSIEFRALAAFEDLPSPPLSLDVASSEEAGLQEVLVTTMGGETLLLKLRHPGAPSGGYPDSKDMGRWSFELCQQFKDHQKQVTSGRFAPARSAHSSYFITISRDHTACVYGRPPGPHFALLGSYSFVGEVTACCWLDPLTAVLAARNDHELHYLEMEGPHPGETQEVLQTNLNALGDSVVSFAVLALAASP</sequence>
<dbReference type="EMBL" id="CAJNJA010012760">
    <property type="protein sequence ID" value="CAE7304284.1"/>
    <property type="molecule type" value="Genomic_DNA"/>
</dbReference>
<reference evidence="1" key="1">
    <citation type="submission" date="2021-02" db="EMBL/GenBank/DDBJ databases">
        <authorList>
            <person name="Dougan E. K."/>
            <person name="Rhodes N."/>
            <person name="Thang M."/>
            <person name="Chan C."/>
        </authorList>
    </citation>
    <scope>NUCLEOTIDE SEQUENCE</scope>
</reference>
<keyword evidence="2" id="KW-1185">Reference proteome</keyword>
<accession>A0A812NFH5</accession>
<feature type="non-terminal residue" evidence="1">
    <location>
        <position position="327"/>
    </location>
</feature>
<evidence type="ECO:0000313" key="2">
    <source>
        <dbReference type="Proteomes" id="UP000601435"/>
    </source>
</evidence>
<evidence type="ECO:0000313" key="1">
    <source>
        <dbReference type="EMBL" id="CAE7304284.1"/>
    </source>
</evidence>
<dbReference type="Proteomes" id="UP000601435">
    <property type="component" value="Unassembled WGS sequence"/>
</dbReference>
<proteinExistence type="predicted"/>
<dbReference type="AlphaFoldDB" id="A0A812NFH5"/>